<dbReference type="Proteomes" id="UP000292052">
    <property type="component" value="Unassembled WGS sequence"/>
</dbReference>
<dbReference type="InterPro" id="IPR022083">
    <property type="entry name" value="KBP"/>
</dbReference>
<comment type="similarity">
    <text evidence="2">Belongs to the KIF-binding protein family.</text>
</comment>
<evidence type="ECO:0000256" key="3">
    <source>
        <dbReference type="ARBA" id="ARBA00016840"/>
    </source>
</evidence>
<keyword evidence="4" id="KW-0963">Cytoplasm</keyword>
<dbReference type="AlphaFoldDB" id="A0A482VG32"/>
<name>A0A482VG32_ASBVE</name>
<protein>
    <recommendedName>
        <fullName evidence="3">KIF-binding protein</fullName>
    </recommendedName>
</protein>
<comment type="caution">
    <text evidence="6">The sequence shown here is derived from an EMBL/GenBank/DDBJ whole genome shotgun (WGS) entry which is preliminary data.</text>
</comment>
<dbReference type="PANTHER" id="PTHR46321">
    <property type="entry name" value="KIF1-BINDING PROTEIN"/>
    <property type="match status" value="1"/>
</dbReference>
<dbReference type="STRING" id="1661398.A0A482VG32"/>
<evidence type="ECO:0000313" key="6">
    <source>
        <dbReference type="EMBL" id="RZC22668.1"/>
    </source>
</evidence>
<evidence type="ECO:0000313" key="7">
    <source>
        <dbReference type="Proteomes" id="UP000292052"/>
    </source>
</evidence>
<dbReference type="GO" id="GO:0005856">
    <property type="term" value="C:cytoskeleton"/>
    <property type="evidence" value="ECO:0007669"/>
    <property type="project" value="UniProtKB-SubCell"/>
</dbReference>
<dbReference type="PANTHER" id="PTHR46321:SF1">
    <property type="entry name" value="KIF-BINDING PROTEIN"/>
    <property type="match status" value="1"/>
</dbReference>
<evidence type="ECO:0000256" key="4">
    <source>
        <dbReference type="ARBA" id="ARBA00022490"/>
    </source>
</evidence>
<organism evidence="6 7">
    <name type="scientific">Asbolus verrucosus</name>
    <name type="common">Desert ironclad beetle</name>
    <dbReference type="NCBI Taxonomy" id="1661398"/>
    <lineage>
        <taxon>Eukaryota</taxon>
        <taxon>Metazoa</taxon>
        <taxon>Ecdysozoa</taxon>
        <taxon>Arthropoda</taxon>
        <taxon>Hexapoda</taxon>
        <taxon>Insecta</taxon>
        <taxon>Pterygota</taxon>
        <taxon>Neoptera</taxon>
        <taxon>Endopterygota</taxon>
        <taxon>Coleoptera</taxon>
        <taxon>Polyphaga</taxon>
        <taxon>Cucujiformia</taxon>
        <taxon>Tenebrionidae</taxon>
        <taxon>Pimeliinae</taxon>
        <taxon>Asbolus</taxon>
    </lineage>
</organism>
<proteinExistence type="inferred from homology"/>
<dbReference type="EMBL" id="QDEB01103782">
    <property type="protein sequence ID" value="RZC22668.1"/>
    <property type="molecule type" value="Genomic_DNA"/>
</dbReference>
<accession>A0A482VG32</accession>
<dbReference type="OrthoDB" id="409897at2759"/>
<evidence type="ECO:0000256" key="2">
    <source>
        <dbReference type="ARBA" id="ARBA00010305"/>
    </source>
</evidence>
<dbReference type="Gene3D" id="1.25.40.10">
    <property type="entry name" value="Tetratricopeptide repeat domain"/>
    <property type="match status" value="1"/>
</dbReference>
<dbReference type="GO" id="GO:0000226">
    <property type="term" value="P:microtubule cytoskeleton organization"/>
    <property type="evidence" value="ECO:0007669"/>
    <property type="project" value="TreeGrafter"/>
</dbReference>
<gene>
    <name evidence="6" type="ORF">BDFB_011852</name>
</gene>
<evidence type="ECO:0000256" key="5">
    <source>
        <dbReference type="ARBA" id="ARBA00023212"/>
    </source>
</evidence>
<keyword evidence="7" id="KW-1185">Reference proteome</keyword>
<dbReference type="GO" id="GO:1990535">
    <property type="term" value="P:neuron projection maintenance"/>
    <property type="evidence" value="ECO:0007669"/>
    <property type="project" value="TreeGrafter"/>
</dbReference>
<sequence>MTSIKEVFVDLHEKYNKVMKLLTEDSKLDPDNEPYLSKYSARQMLIGMKANLENLQKNHIESIERSKITGMLGAVNLYLGIVSIDVDEMSTGESYLEKCHEIIKDHLNSSELIMVTLNMYNQFGILWAQRDNEKSKTYLEKAEKLYLDYKKSAVPPVDICDLFNYSFQENNTEIAWKNLAKIHTFTLYYLAQIYGSLKDALKSSIYCHITLQRQLDSNDYDPIDWALNAATLSQFFMEKNGFKQARHHLTASSYILTKYEEELNRISERNETYDAKMEIFNHRSADVARCWVKYGLLLLIKSKERLLNHTDDIDVNCSISSDLSFLNLEDSTVTSRDLKSLKFSSLNIDHYENKITDKFILTMQDARLVFLNMQTWLHKAESYYSLDNFASDHIEIVQDKSQIYLNVAFFEDNPENQAKIHKRRIDLLENVVNNVNPKYYLQYCRQIWFELGQTYSEMLNIKSDRLKESSDRPSAHILTKINHLIERILQKQYQKKFLMILKKLSFKLVFMLVL</sequence>
<evidence type="ECO:0000256" key="1">
    <source>
        <dbReference type="ARBA" id="ARBA00004245"/>
    </source>
</evidence>
<dbReference type="InterPro" id="IPR011990">
    <property type="entry name" value="TPR-like_helical_dom_sf"/>
</dbReference>
<dbReference type="Pfam" id="PF12309">
    <property type="entry name" value="KBP_C"/>
    <property type="match status" value="1"/>
</dbReference>
<dbReference type="GO" id="GO:0021952">
    <property type="term" value="P:central nervous system projection neuron axonogenesis"/>
    <property type="evidence" value="ECO:0007669"/>
    <property type="project" value="TreeGrafter"/>
</dbReference>
<reference evidence="6 7" key="1">
    <citation type="submission" date="2017-03" db="EMBL/GenBank/DDBJ databases">
        <title>Genome of the blue death feigning beetle - Asbolus verrucosus.</title>
        <authorList>
            <person name="Rider S.D."/>
        </authorList>
    </citation>
    <scope>NUCLEOTIDE SEQUENCE [LARGE SCALE GENOMIC DNA]</scope>
    <source>
        <strain evidence="6">Butters</strain>
        <tissue evidence="6">Head and leg muscle</tissue>
    </source>
</reference>
<keyword evidence="5" id="KW-0206">Cytoskeleton</keyword>
<comment type="subcellular location">
    <subcellularLocation>
        <location evidence="1">Cytoplasm</location>
        <location evidence="1">Cytoskeleton</location>
    </subcellularLocation>
</comment>